<dbReference type="GO" id="GO:0016020">
    <property type="term" value="C:membrane"/>
    <property type="evidence" value="ECO:0007669"/>
    <property type="project" value="UniProtKB-SubCell"/>
</dbReference>
<gene>
    <name evidence="6" type="ORF">FHS88_000056</name>
</gene>
<comment type="subcellular location">
    <subcellularLocation>
        <location evidence="1">Membrane</location>
        <topology evidence="1">Multi-pass membrane protein</topology>
    </subcellularLocation>
</comment>
<keyword evidence="6" id="KW-0808">Transferase</keyword>
<dbReference type="Pfam" id="PF04140">
    <property type="entry name" value="ICMT"/>
    <property type="match status" value="1"/>
</dbReference>
<feature type="transmembrane region" description="Helical" evidence="5">
    <location>
        <begin position="76"/>
        <end position="94"/>
    </location>
</feature>
<dbReference type="PANTHER" id="PTHR12714">
    <property type="entry name" value="PROTEIN-S ISOPRENYLCYSTEINE O-METHYLTRANSFERASE"/>
    <property type="match status" value="1"/>
</dbReference>
<dbReference type="Gene3D" id="1.20.120.1630">
    <property type="match status" value="1"/>
</dbReference>
<keyword evidence="3 5" id="KW-1133">Transmembrane helix</keyword>
<dbReference type="GO" id="GO:0032259">
    <property type="term" value="P:methylation"/>
    <property type="evidence" value="ECO:0007669"/>
    <property type="project" value="UniProtKB-KW"/>
</dbReference>
<keyword evidence="6" id="KW-0489">Methyltransferase</keyword>
<dbReference type="AlphaFoldDB" id="A0A840XJ51"/>
<feature type="transmembrane region" description="Helical" evidence="5">
    <location>
        <begin position="132"/>
        <end position="162"/>
    </location>
</feature>
<evidence type="ECO:0000256" key="1">
    <source>
        <dbReference type="ARBA" id="ARBA00004141"/>
    </source>
</evidence>
<dbReference type="InterPro" id="IPR054851">
    <property type="entry name" value="Isoprenylcys_mtase"/>
</dbReference>
<keyword evidence="7" id="KW-1185">Reference proteome</keyword>
<evidence type="ECO:0000313" key="7">
    <source>
        <dbReference type="Proteomes" id="UP000562254"/>
    </source>
</evidence>
<proteinExistence type="predicted"/>
<comment type="caution">
    <text evidence="6">The sequence shown here is derived from an EMBL/GenBank/DDBJ whole genome shotgun (WGS) entry which is preliminary data.</text>
</comment>
<name>A0A840XJ51_9PROT</name>
<dbReference type="GO" id="GO:0004671">
    <property type="term" value="F:protein C-terminal S-isoprenylcysteine carboxyl O-methyltransferase activity"/>
    <property type="evidence" value="ECO:0007669"/>
    <property type="project" value="InterPro"/>
</dbReference>
<dbReference type="RefSeq" id="WP_184480094.1">
    <property type="nucleotide sequence ID" value="NZ_JAAEDJ010000089.1"/>
</dbReference>
<sequence>MTPLTAKLLHALCMIAWWAIRRPFERKSKRNVLVTDAMDLRETLLLGISLTGLGVVPAIYIVTGFPAALDQVFSPLRATAGLLVFVAALALFHATHKALGRNWSVTLAVRQDHALVTGGVYRFVRHPMYSAFWLWAIAQALTLQNWLAGPAGLIGFGTLYLLRVGREEALMRRTFGAAWDAYAARTPRVIPFLPPPRGA</sequence>
<reference evidence="6 7" key="1">
    <citation type="submission" date="2020-08" db="EMBL/GenBank/DDBJ databases">
        <title>Genomic Encyclopedia of Type Strains, Phase IV (KMG-IV): sequencing the most valuable type-strain genomes for metagenomic binning, comparative biology and taxonomic classification.</title>
        <authorList>
            <person name="Goeker M."/>
        </authorList>
    </citation>
    <scope>NUCLEOTIDE SEQUENCE [LARGE SCALE GENOMIC DNA]</scope>
    <source>
        <strain evidence="6 7">DSM 25895</strain>
    </source>
</reference>
<organism evidence="6 7">
    <name type="scientific">Neoroseomonas alkaliterrae</name>
    <dbReference type="NCBI Taxonomy" id="1452450"/>
    <lineage>
        <taxon>Bacteria</taxon>
        <taxon>Pseudomonadati</taxon>
        <taxon>Pseudomonadota</taxon>
        <taxon>Alphaproteobacteria</taxon>
        <taxon>Acetobacterales</taxon>
        <taxon>Acetobacteraceae</taxon>
        <taxon>Neoroseomonas</taxon>
    </lineage>
</organism>
<evidence type="ECO:0000256" key="2">
    <source>
        <dbReference type="ARBA" id="ARBA00022692"/>
    </source>
</evidence>
<evidence type="ECO:0000313" key="6">
    <source>
        <dbReference type="EMBL" id="MBB5687946.1"/>
    </source>
</evidence>
<keyword evidence="4 5" id="KW-0472">Membrane</keyword>
<dbReference type="Proteomes" id="UP000562254">
    <property type="component" value="Unassembled WGS sequence"/>
</dbReference>
<feature type="transmembrane region" description="Helical" evidence="5">
    <location>
        <begin position="45"/>
        <end position="69"/>
    </location>
</feature>
<accession>A0A840XJ51</accession>
<evidence type="ECO:0000256" key="5">
    <source>
        <dbReference type="SAM" id="Phobius"/>
    </source>
</evidence>
<evidence type="ECO:0000256" key="3">
    <source>
        <dbReference type="ARBA" id="ARBA00022989"/>
    </source>
</evidence>
<protein>
    <submittedName>
        <fullName evidence="6">Protein-S-isoprenylcysteine O-methyltransferase Ste14</fullName>
    </submittedName>
</protein>
<dbReference type="NCBIfam" id="NF040696">
    <property type="entry name" value="isopcys_mtase"/>
    <property type="match status" value="1"/>
</dbReference>
<dbReference type="PANTHER" id="PTHR12714:SF9">
    <property type="entry name" value="PROTEIN-S-ISOPRENYLCYSTEINE O-METHYLTRANSFERASE"/>
    <property type="match status" value="1"/>
</dbReference>
<dbReference type="InterPro" id="IPR007269">
    <property type="entry name" value="ICMT_MeTrfase"/>
</dbReference>
<keyword evidence="2 5" id="KW-0812">Transmembrane</keyword>
<evidence type="ECO:0000256" key="4">
    <source>
        <dbReference type="ARBA" id="ARBA00023136"/>
    </source>
</evidence>
<dbReference type="EMBL" id="JACIJE010000001">
    <property type="protein sequence ID" value="MBB5687946.1"/>
    <property type="molecule type" value="Genomic_DNA"/>
</dbReference>